<evidence type="ECO:0000256" key="1">
    <source>
        <dbReference type="SAM" id="MobiDB-lite"/>
    </source>
</evidence>
<dbReference type="PROSITE" id="PS50093">
    <property type="entry name" value="PKD"/>
    <property type="match status" value="5"/>
</dbReference>
<keyword evidence="4" id="KW-1185">Reference proteome</keyword>
<evidence type="ECO:0000259" key="2">
    <source>
        <dbReference type="PROSITE" id="PS50093"/>
    </source>
</evidence>
<evidence type="ECO:0000313" key="4">
    <source>
        <dbReference type="Proteomes" id="UP000006054"/>
    </source>
</evidence>
<feature type="region of interest" description="Disordered" evidence="1">
    <location>
        <begin position="93"/>
        <end position="115"/>
    </location>
</feature>
<dbReference type="Pfam" id="PF25778">
    <property type="entry name" value="DUF7948"/>
    <property type="match status" value="1"/>
</dbReference>
<dbReference type="Pfam" id="PF00801">
    <property type="entry name" value="PKD"/>
    <property type="match status" value="1"/>
</dbReference>
<dbReference type="HOGENOM" id="CLU_003594_1_0_10"/>
<dbReference type="STRING" id="880071.Fleli_1980"/>
<protein>
    <submittedName>
        <fullName evidence="3">PDK repeat-containing protein</fullName>
    </submittedName>
</protein>
<reference evidence="4" key="1">
    <citation type="submission" date="2012-06" db="EMBL/GenBank/DDBJ databases">
        <title>The complete genome of Flexibacter litoralis DSM 6794.</title>
        <authorList>
            <person name="Lucas S."/>
            <person name="Copeland A."/>
            <person name="Lapidus A."/>
            <person name="Glavina del Rio T."/>
            <person name="Dalin E."/>
            <person name="Tice H."/>
            <person name="Bruce D."/>
            <person name="Goodwin L."/>
            <person name="Pitluck S."/>
            <person name="Peters L."/>
            <person name="Ovchinnikova G."/>
            <person name="Lu M."/>
            <person name="Kyrpides N."/>
            <person name="Mavromatis K."/>
            <person name="Ivanova N."/>
            <person name="Brettin T."/>
            <person name="Detter J.C."/>
            <person name="Han C."/>
            <person name="Larimer F."/>
            <person name="Land M."/>
            <person name="Hauser L."/>
            <person name="Markowitz V."/>
            <person name="Cheng J.-F."/>
            <person name="Hugenholtz P."/>
            <person name="Woyke T."/>
            <person name="Wu D."/>
            <person name="Spring S."/>
            <person name="Lang E."/>
            <person name="Kopitz M."/>
            <person name="Brambilla E."/>
            <person name="Klenk H.-P."/>
            <person name="Eisen J.A."/>
        </authorList>
    </citation>
    <scope>NUCLEOTIDE SEQUENCE [LARGE SCALE GENOMIC DNA]</scope>
    <source>
        <strain evidence="4">ATCC 23117 / DSM 6794 / NBRC 15988 / NCIMB 1366 / Sio-4</strain>
    </source>
</reference>
<sequence precursor="true">MKKNLFLFYFLSILSLLVFMPLDVFGQKIATDNQNHSEQTIAKAPKTKTPLTFIENKNQWDNVVKYRASIPSGYLFIRQNSLQYSFYDGNALKHGHEHGHEQDTSKETEEEHEKHKDKIKAHSIEVEFENANPSPKIISQELHETKFNYFLGNDKNKWAENARGFAELTYQELYPNINLHLYLQEDQLKYDFIVDANADASKIAMNYKYADKVTLESGHLHIQTSVNKIIEQAPYSYQIINGQKIEVPSKFVLKQRKGKDKTPQVTFDFPEGYDKNYELIIDPILIFSTFSGSLEDNWGNTATYDENGNLYSGGTVFGGAFPVTTGAFDVTFDGLVDVAILKYNATGTGVFYATFLGGNSSDIPSSMIVNSRNELIILGVTGSSNFPTVSAYDDSFNGGSTTAVLGGYEFDNGSDLFISKLNSTGSNLIASTFLGGGGNDGLNTQQLGGGTGTINNELLKNYGDEVRNEVILDASDNIYIASSTNSNNFPMVSAHRTTFQGRQEGVVAKLNPTLNSLLWSTYIGGNNLDAAFGIQISSAGDIYVVGGTMSDDLITHGGTMQSNYRGEIDGFIVRYASNFAWQGASYLGTNAYDQAYYVDVDLGDNVFVFGQTKGSQPVTNGVYFNDRGGLFIRKISPNLNTILMATTIGGRQFQPGITPTAFMVNDCGNIYLAGWGSTNIYAGYPNHPTYLTGINVAGMPITSNAIQSFTDIGGNDFYTMILSEDATDLVYGSFFGGTNYQREHVDGGTSRFDKKTGTIYQAVCACTGSNFTTTPGAFSNTNNSANCNNAAFKIELGVLKADFVSANSLRGCVPFTVNFLNQSVEGVTYEWDFGGLGTSTQNNPSFTFTEGGTYRVKLIATNPFLCVKTDSAFLTITVSPADFEISADTTICKGQSVQLEASGGTSYSWTPSTGLSNPNIANPVAIPTETTTYTLTTQNAAGCQKELTTTITVLDELIPSFTFNISDPCSENPIITFINTSQNATSYLWDFGNGQTSTAINPPAQNYTTGTYTIKLVAENDICNDKDSITQQIVIDPDVFTFNGDTTICFGQSVQFNVTGGTSYEWTPTTGLSDATIGNPIASPAQTTTYTVKVIGRNGCEEERQITMVVGEEIIPDFEIVQSNLCEEFPTVSIVNNTVGATSYLWDFGNGQTSTSQNPTNLLYDSAGNYRIKLIVGNIACSDSITKEFDYSTNNFFVSPDKSICLGQSLPLESGEGINFSWTPITGLSDPTISNPIASPTETTTYTVSITTQNGCVKEEEVTITVLPELTPDFDVNILDRCDKLPIVEIINNSVGATSFFWDFGDGRTSTVRNPAPFQYDSEGVYTITLRIENSLCQDSTSNNANSVIDDNNIFLSTIRMPKSPTICRGQSTELNVIGGDNFEWTPTTGLSDPTIRNPIASPDQTTIYNVRISNMDGGCFTDSTVTVTVVDKLVLDFEVTHSPECGAPATILFNSKNTGNGNWIWEMGNGDSINVSNPTEYTYTEAGTYTIKLKASNGVCDEEQTATVTVDNVLPPNVITPNGDGLNETFVLDKANIGWKLKIYNRWGTEVFSADDYNNDWGNKAEPAMYYYYLTSPDGDTCRGWIHVLQ</sequence>
<gene>
    <name evidence="3" type="ordered locus">Fleli_1980</name>
</gene>
<feature type="compositionally biased region" description="Basic and acidic residues" evidence="1">
    <location>
        <begin position="98"/>
        <end position="115"/>
    </location>
</feature>
<accession>I4AK80</accession>
<dbReference type="Gene3D" id="2.60.40.10">
    <property type="entry name" value="Immunoglobulins"/>
    <property type="match status" value="5"/>
</dbReference>
<feature type="domain" description="PKD" evidence="2">
    <location>
        <begin position="1142"/>
        <end position="1178"/>
    </location>
</feature>
<dbReference type="PATRIC" id="fig|880071.3.peg.1966"/>
<dbReference type="Pfam" id="PF18911">
    <property type="entry name" value="PKD_4"/>
    <property type="match status" value="3"/>
</dbReference>
<dbReference type="RefSeq" id="WP_014797815.1">
    <property type="nucleotide sequence ID" value="NC_018018.1"/>
</dbReference>
<dbReference type="Proteomes" id="UP000006054">
    <property type="component" value="Chromosome"/>
</dbReference>
<dbReference type="InterPro" id="IPR013783">
    <property type="entry name" value="Ig-like_fold"/>
</dbReference>
<dbReference type="InterPro" id="IPR052918">
    <property type="entry name" value="Motility_Chemotaxis_Reg"/>
</dbReference>
<feature type="domain" description="PKD" evidence="2">
    <location>
        <begin position="827"/>
        <end position="862"/>
    </location>
</feature>
<feature type="domain" description="PKD" evidence="2">
    <location>
        <begin position="1464"/>
        <end position="1511"/>
    </location>
</feature>
<dbReference type="SMART" id="SM00089">
    <property type="entry name" value="PKD"/>
    <property type="match status" value="6"/>
</dbReference>
<evidence type="ECO:0000313" key="3">
    <source>
        <dbReference type="EMBL" id="AFM04365.1"/>
    </source>
</evidence>
<dbReference type="PANTHER" id="PTHR35580:SF1">
    <property type="entry name" value="PHYTASE-LIKE DOMAIN-CONTAINING PROTEIN"/>
    <property type="match status" value="1"/>
</dbReference>
<dbReference type="eggNOG" id="COG3291">
    <property type="taxonomic scope" value="Bacteria"/>
</dbReference>
<dbReference type="CDD" id="cd00146">
    <property type="entry name" value="PKD"/>
    <property type="match status" value="5"/>
</dbReference>
<feature type="domain" description="PKD" evidence="2">
    <location>
        <begin position="1298"/>
        <end position="1348"/>
    </location>
</feature>
<dbReference type="InterPro" id="IPR057708">
    <property type="entry name" value="DUF7948"/>
</dbReference>
<dbReference type="Pfam" id="PF13585">
    <property type="entry name" value="CHU_C"/>
    <property type="match status" value="1"/>
</dbReference>
<dbReference type="OrthoDB" id="1652165at2"/>
<dbReference type="EMBL" id="CP003345">
    <property type="protein sequence ID" value="AFM04365.1"/>
    <property type="molecule type" value="Genomic_DNA"/>
</dbReference>
<dbReference type="InterPro" id="IPR035986">
    <property type="entry name" value="PKD_dom_sf"/>
</dbReference>
<feature type="domain" description="PKD" evidence="2">
    <location>
        <begin position="981"/>
        <end position="1022"/>
    </location>
</feature>
<proteinExistence type="predicted"/>
<dbReference type="InterPro" id="IPR000601">
    <property type="entry name" value="PKD_dom"/>
</dbReference>
<name>I4AK80_BERLS</name>
<dbReference type="InterPro" id="IPR022409">
    <property type="entry name" value="PKD/Chitinase_dom"/>
</dbReference>
<dbReference type="SUPFAM" id="SSF49299">
    <property type="entry name" value="PKD domain"/>
    <property type="match status" value="5"/>
</dbReference>
<dbReference type="KEGG" id="fli:Fleli_1980"/>
<dbReference type="PANTHER" id="PTHR35580">
    <property type="entry name" value="CELL SURFACE GLYCOPROTEIN (S-LAYER PROTEIN)-LIKE PROTEIN"/>
    <property type="match status" value="1"/>
</dbReference>
<organism evidence="3 4">
    <name type="scientific">Bernardetia litoralis (strain ATCC 23117 / DSM 6794 / NBRC 15988 / NCIMB 1366 / Fx l1 / Sio-4)</name>
    <name type="common">Flexibacter litoralis</name>
    <dbReference type="NCBI Taxonomy" id="880071"/>
    <lineage>
        <taxon>Bacteria</taxon>
        <taxon>Pseudomonadati</taxon>
        <taxon>Bacteroidota</taxon>
        <taxon>Cytophagia</taxon>
        <taxon>Cytophagales</taxon>
        <taxon>Bernardetiaceae</taxon>
        <taxon>Bernardetia</taxon>
    </lineage>
</organism>